<keyword evidence="2" id="KW-0813">Transport</keyword>
<evidence type="ECO:0000256" key="4">
    <source>
        <dbReference type="ARBA" id="ARBA00022741"/>
    </source>
</evidence>
<dbReference type="PROSITE" id="PS50929">
    <property type="entry name" value="ABC_TM1F"/>
    <property type="match status" value="1"/>
</dbReference>
<dbReference type="SUPFAM" id="SSF52540">
    <property type="entry name" value="P-loop containing nucleoside triphosphate hydrolases"/>
    <property type="match status" value="1"/>
</dbReference>
<evidence type="ECO:0000256" key="7">
    <source>
        <dbReference type="ARBA" id="ARBA00023136"/>
    </source>
</evidence>
<dbReference type="SMART" id="SM00382">
    <property type="entry name" value="AAA"/>
    <property type="match status" value="1"/>
</dbReference>
<keyword evidence="3 8" id="KW-0812">Transmembrane</keyword>
<keyword evidence="6 8" id="KW-1133">Transmembrane helix</keyword>
<evidence type="ECO:0000313" key="11">
    <source>
        <dbReference type="EMBL" id="NEY70131.1"/>
    </source>
</evidence>
<dbReference type="Gene3D" id="3.40.50.300">
    <property type="entry name" value="P-loop containing nucleotide triphosphate hydrolases"/>
    <property type="match status" value="1"/>
</dbReference>
<dbReference type="CDD" id="cd03254">
    <property type="entry name" value="ABCC_Glucan_exporter_like"/>
    <property type="match status" value="1"/>
</dbReference>
<dbReference type="InterPro" id="IPR011527">
    <property type="entry name" value="ABC1_TM_dom"/>
</dbReference>
<protein>
    <submittedName>
        <fullName evidence="11">ABC transporter ATP-binding protein</fullName>
    </submittedName>
</protein>
<organism evidence="11 12">
    <name type="scientific">Bacillus mesophilus</name>
    <dbReference type="NCBI Taxonomy" id="1808955"/>
    <lineage>
        <taxon>Bacteria</taxon>
        <taxon>Bacillati</taxon>
        <taxon>Bacillota</taxon>
        <taxon>Bacilli</taxon>
        <taxon>Bacillales</taxon>
        <taxon>Bacillaceae</taxon>
        <taxon>Bacillus</taxon>
    </lineage>
</organism>
<dbReference type="InterPro" id="IPR036640">
    <property type="entry name" value="ABC1_TM_sf"/>
</dbReference>
<evidence type="ECO:0000256" key="5">
    <source>
        <dbReference type="ARBA" id="ARBA00022840"/>
    </source>
</evidence>
<accession>A0A6M0Q1G2</accession>
<dbReference type="GO" id="GO:0005886">
    <property type="term" value="C:plasma membrane"/>
    <property type="evidence" value="ECO:0007669"/>
    <property type="project" value="UniProtKB-SubCell"/>
</dbReference>
<dbReference type="RefSeq" id="WP_163176476.1">
    <property type="nucleotide sequence ID" value="NZ_JAAIWM010000001.1"/>
</dbReference>
<evidence type="ECO:0000259" key="9">
    <source>
        <dbReference type="PROSITE" id="PS50893"/>
    </source>
</evidence>
<dbReference type="GO" id="GO:0016887">
    <property type="term" value="F:ATP hydrolysis activity"/>
    <property type="evidence" value="ECO:0007669"/>
    <property type="project" value="InterPro"/>
</dbReference>
<dbReference type="PROSITE" id="PS00211">
    <property type="entry name" value="ABC_TRANSPORTER_1"/>
    <property type="match status" value="1"/>
</dbReference>
<dbReference type="PROSITE" id="PS50893">
    <property type="entry name" value="ABC_TRANSPORTER_2"/>
    <property type="match status" value="1"/>
</dbReference>
<dbReference type="GO" id="GO:0015421">
    <property type="term" value="F:ABC-type oligopeptide transporter activity"/>
    <property type="evidence" value="ECO:0007669"/>
    <property type="project" value="TreeGrafter"/>
</dbReference>
<dbReference type="SUPFAM" id="SSF90123">
    <property type="entry name" value="ABC transporter transmembrane region"/>
    <property type="match status" value="1"/>
</dbReference>
<feature type="transmembrane region" description="Helical" evidence="8">
    <location>
        <begin position="33"/>
        <end position="54"/>
    </location>
</feature>
<feature type="domain" description="ABC transporter" evidence="9">
    <location>
        <begin position="353"/>
        <end position="587"/>
    </location>
</feature>
<evidence type="ECO:0000256" key="6">
    <source>
        <dbReference type="ARBA" id="ARBA00022989"/>
    </source>
</evidence>
<evidence type="ECO:0000256" key="3">
    <source>
        <dbReference type="ARBA" id="ARBA00022692"/>
    </source>
</evidence>
<feature type="transmembrane region" description="Helical" evidence="8">
    <location>
        <begin position="175"/>
        <end position="193"/>
    </location>
</feature>
<dbReference type="PANTHER" id="PTHR43394:SF1">
    <property type="entry name" value="ATP-BINDING CASSETTE SUB-FAMILY B MEMBER 10, MITOCHONDRIAL"/>
    <property type="match status" value="1"/>
</dbReference>
<dbReference type="AlphaFoldDB" id="A0A6M0Q1G2"/>
<dbReference type="InterPro" id="IPR027417">
    <property type="entry name" value="P-loop_NTPase"/>
</dbReference>
<feature type="transmembrane region" description="Helical" evidence="8">
    <location>
        <begin position="263"/>
        <end position="281"/>
    </location>
</feature>
<dbReference type="InterPro" id="IPR039421">
    <property type="entry name" value="Type_1_exporter"/>
</dbReference>
<dbReference type="Gene3D" id="1.20.1560.10">
    <property type="entry name" value="ABC transporter type 1, transmembrane domain"/>
    <property type="match status" value="1"/>
</dbReference>
<gene>
    <name evidence="11" type="ORF">G4D63_00125</name>
</gene>
<dbReference type="Pfam" id="PF00005">
    <property type="entry name" value="ABC_tran"/>
    <property type="match status" value="1"/>
</dbReference>
<reference evidence="11 12" key="1">
    <citation type="submission" date="2020-02" db="EMBL/GenBank/DDBJ databases">
        <title>Bacillus aquiflavi sp. nov., isolated from yellow water of strong flavor Chinese baijiu in Yibin region of China.</title>
        <authorList>
            <person name="Xie J."/>
        </authorList>
    </citation>
    <scope>NUCLEOTIDE SEQUENCE [LARGE SCALE GENOMIC DNA]</scope>
    <source>
        <strain evidence="11 12">SA4</strain>
    </source>
</reference>
<sequence>MEVNEQINKNGAKEQRKVLWRLLSYTLPHKKPLILAFILLIFGTIGEILGPYLVKVFIDKYLVKENFPYGPLLFLSISYVIVLVGKTIIQYFQLFTFNKIALNIIQQLRIDVFEKVQTLGLKFFDKTPGGSIVSRVTNDTESIKEFFTDVLSVFVQNLFFLVGIFIAMFLLNVKLAFFCLGIIPIIFLIMHTYRKYSSIYFHDLREKLSQLNAKLNESLQGMAIIQVFRQEKRLRNEFSTINEEHYVAGVKNIKLNGLLLRPAIDFIYVCSLILVLSFFGITSFNSPIEIGVLYAFINYLERFFEPVNQMMMRLSMYQQAIVSGTRVFDLLDNEETAPKASGNKEFKIEKGEIEFKNISFSYDGQRDVLKNISFVAKPGETVALVGHTGSGKSSIINIFMRFYETNRGEILIDGQSLKEYQDHELRKKIGLVLQDPFLFAGSIKKNIQLYNEEITDKEIREAAQFVQADKFIETLPDQYAHELSERGTTFSSGQRQLVAFARTIATNPKILVLDEATANIDTETEGYIQEALAKMRKGRTTIAIAHRLSTIQDAEQILVLHQGEITERGTHQELLEQKGLYYKMYVLQNQVTDKIEDIVS</sequence>
<dbReference type="FunFam" id="3.40.50.300:FF:000287">
    <property type="entry name" value="Multidrug ABC transporter ATP-binding protein"/>
    <property type="match status" value="1"/>
</dbReference>
<keyword evidence="4" id="KW-0547">Nucleotide-binding</keyword>
<comment type="caution">
    <text evidence="11">The sequence shown here is derived from an EMBL/GenBank/DDBJ whole genome shotgun (WGS) entry which is preliminary data.</text>
</comment>
<dbReference type="InterPro" id="IPR003439">
    <property type="entry name" value="ABC_transporter-like_ATP-bd"/>
</dbReference>
<dbReference type="EMBL" id="JAAIWM010000001">
    <property type="protein sequence ID" value="NEY70131.1"/>
    <property type="molecule type" value="Genomic_DNA"/>
</dbReference>
<name>A0A6M0Q1G2_9BACI</name>
<proteinExistence type="predicted"/>
<keyword evidence="7 8" id="KW-0472">Membrane</keyword>
<comment type="subcellular location">
    <subcellularLocation>
        <location evidence="1">Cell membrane</location>
        <topology evidence="1">Multi-pass membrane protein</topology>
    </subcellularLocation>
</comment>
<dbReference type="InterPro" id="IPR017871">
    <property type="entry name" value="ABC_transporter-like_CS"/>
</dbReference>
<dbReference type="CDD" id="cd18544">
    <property type="entry name" value="ABC_6TM_TmrA_like"/>
    <property type="match status" value="1"/>
</dbReference>
<dbReference type="GO" id="GO:0005524">
    <property type="term" value="F:ATP binding"/>
    <property type="evidence" value="ECO:0007669"/>
    <property type="project" value="UniProtKB-KW"/>
</dbReference>
<dbReference type="PANTHER" id="PTHR43394">
    <property type="entry name" value="ATP-DEPENDENT PERMEASE MDL1, MITOCHONDRIAL"/>
    <property type="match status" value="1"/>
</dbReference>
<evidence type="ECO:0000259" key="10">
    <source>
        <dbReference type="PROSITE" id="PS50929"/>
    </source>
</evidence>
<feature type="transmembrane region" description="Helical" evidence="8">
    <location>
        <begin position="69"/>
        <end position="89"/>
    </location>
</feature>
<evidence type="ECO:0000256" key="2">
    <source>
        <dbReference type="ARBA" id="ARBA00022448"/>
    </source>
</evidence>
<dbReference type="Pfam" id="PF00664">
    <property type="entry name" value="ABC_membrane"/>
    <property type="match status" value="1"/>
</dbReference>
<keyword evidence="5 11" id="KW-0067">ATP-binding</keyword>
<dbReference type="InterPro" id="IPR003593">
    <property type="entry name" value="AAA+_ATPase"/>
</dbReference>
<dbReference type="Proteomes" id="UP000481043">
    <property type="component" value="Unassembled WGS sequence"/>
</dbReference>
<evidence type="ECO:0000313" key="12">
    <source>
        <dbReference type="Proteomes" id="UP000481043"/>
    </source>
</evidence>
<evidence type="ECO:0000256" key="1">
    <source>
        <dbReference type="ARBA" id="ARBA00004651"/>
    </source>
</evidence>
<evidence type="ECO:0000256" key="8">
    <source>
        <dbReference type="SAM" id="Phobius"/>
    </source>
</evidence>
<feature type="domain" description="ABC transmembrane type-1" evidence="10">
    <location>
        <begin position="34"/>
        <end position="319"/>
    </location>
</feature>
<keyword evidence="12" id="KW-1185">Reference proteome</keyword>